<evidence type="ECO:0000256" key="5">
    <source>
        <dbReference type="SAM" id="MobiDB-lite"/>
    </source>
</evidence>
<dbReference type="PANTHER" id="PTHR30055:SF234">
    <property type="entry name" value="HTH-TYPE TRANSCRIPTIONAL REGULATOR BETI"/>
    <property type="match status" value="1"/>
</dbReference>
<dbReference type="PRINTS" id="PR00455">
    <property type="entry name" value="HTHTETR"/>
</dbReference>
<keyword evidence="2 4" id="KW-0238">DNA-binding</keyword>
<reference evidence="7 8" key="1">
    <citation type="journal article" date="2014" name="Int. J. Syst. Evol. Microbiol.">
        <title>Complete genome sequence of Corynebacterium casei LMG S-19264T (=DSM 44701T), isolated from a smear-ripened cheese.</title>
        <authorList>
            <consortium name="US DOE Joint Genome Institute (JGI-PGF)"/>
            <person name="Walter F."/>
            <person name="Albersmeier A."/>
            <person name="Kalinowski J."/>
            <person name="Ruckert C."/>
        </authorList>
    </citation>
    <scope>NUCLEOTIDE SEQUENCE [LARGE SCALE GENOMIC DNA]</scope>
    <source>
        <strain evidence="7 8">CGMCC 1.12976</strain>
    </source>
</reference>
<feature type="compositionally biased region" description="Polar residues" evidence="5">
    <location>
        <begin position="1"/>
        <end position="10"/>
    </location>
</feature>
<comment type="caution">
    <text evidence="7">The sequence shown here is derived from an EMBL/GenBank/DDBJ whole genome shotgun (WGS) entry which is preliminary data.</text>
</comment>
<dbReference type="Pfam" id="PF21597">
    <property type="entry name" value="TetR_C_43"/>
    <property type="match status" value="1"/>
</dbReference>
<feature type="domain" description="HTH tetR-type" evidence="6">
    <location>
        <begin position="28"/>
        <end position="87"/>
    </location>
</feature>
<evidence type="ECO:0000256" key="4">
    <source>
        <dbReference type="PROSITE-ProRule" id="PRU00335"/>
    </source>
</evidence>
<protein>
    <submittedName>
        <fullName evidence="7">TetR family transcriptional regulator</fullName>
    </submittedName>
</protein>
<dbReference type="SUPFAM" id="SSF46689">
    <property type="entry name" value="Homeodomain-like"/>
    <property type="match status" value="1"/>
</dbReference>
<dbReference type="EMBL" id="BMGP01000001">
    <property type="protein sequence ID" value="GGF16520.1"/>
    <property type="molecule type" value="Genomic_DNA"/>
</dbReference>
<feature type="region of interest" description="Disordered" evidence="5">
    <location>
        <begin position="1"/>
        <end position="23"/>
    </location>
</feature>
<name>A0A917EWT2_9MICO</name>
<dbReference type="PANTHER" id="PTHR30055">
    <property type="entry name" value="HTH-TYPE TRANSCRIPTIONAL REGULATOR RUTR"/>
    <property type="match status" value="1"/>
</dbReference>
<dbReference type="RefSeq" id="WP_203585936.1">
    <property type="nucleotide sequence ID" value="NZ_BMGP01000001.1"/>
</dbReference>
<dbReference type="SUPFAM" id="SSF48498">
    <property type="entry name" value="Tetracyclin repressor-like, C-terminal domain"/>
    <property type="match status" value="1"/>
</dbReference>
<feature type="compositionally biased region" description="Basic and acidic residues" evidence="5">
    <location>
        <begin position="11"/>
        <end position="23"/>
    </location>
</feature>
<dbReference type="Gene3D" id="1.10.357.10">
    <property type="entry name" value="Tetracycline Repressor, domain 2"/>
    <property type="match status" value="1"/>
</dbReference>
<dbReference type="InterPro" id="IPR049445">
    <property type="entry name" value="TetR_SbtR-like_C"/>
</dbReference>
<dbReference type="Proteomes" id="UP000598775">
    <property type="component" value="Unassembled WGS sequence"/>
</dbReference>
<dbReference type="Pfam" id="PF00440">
    <property type="entry name" value="TetR_N"/>
    <property type="match status" value="1"/>
</dbReference>
<evidence type="ECO:0000313" key="8">
    <source>
        <dbReference type="Proteomes" id="UP000598775"/>
    </source>
</evidence>
<proteinExistence type="predicted"/>
<dbReference type="AlphaFoldDB" id="A0A917EWT2"/>
<feature type="DNA-binding region" description="H-T-H motif" evidence="4">
    <location>
        <begin position="50"/>
        <end position="69"/>
    </location>
</feature>
<dbReference type="InterPro" id="IPR001647">
    <property type="entry name" value="HTH_TetR"/>
</dbReference>
<evidence type="ECO:0000256" key="3">
    <source>
        <dbReference type="ARBA" id="ARBA00023163"/>
    </source>
</evidence>
<keyword evidence="8" id="KW-1185">Reference proteome</keyword>
<keyword evidence="1" id="KW-0805">Transcription regulation</keyword>
<evidence type="ECO:0000259" key="6">
    <source>
        <dbReference type="PROSITE" id="PS50977"/>
    </source>
</evidence>
<evidence type="ECO:0000256" key="2">
    <source>
        <dbReference type="ARBA" id="ARBA00023125"/>
    </source>
</evidence>
<dbReference type="GO" id="GO:0003700">
    <property type="term" value="F:DNA-binding transcription factor activity"/>
    <property type="evidence" value="ECO:0007669"/>
    <property type="project" value="TreeGrafter"/>
</dbReference>
<dbReference type="InterPro" id="IPR036271">
    <property type="entry name" value="Tet_transcr_reg_TetR-rel_C_sf"/>
</dbReference>
<evidence type="ECO:0000256" key="1">
    <source>
        <dbReference type="ARBA" id="ARBA00023015"/>
    </source>
</evidence>
<dbReference type="InterPro" id="IPR050109">
    <property type="entry name" value="HTH-type_TetR-like_transc_reg"/>
</dbReference>
<gene>
    <name evidence="7" type="ORF">GCM10011399_07860</name>
</gene>
<keyword evidence="3" id="KW-0804">Transcription</keyword>
<sequence length="208" mass="22147">MNAANAQTQDVRPEFTGEVQRPLRADAQRNRDRIIEVARAMFAESGDAVALESIAKDAGVGIGTLYRNFASREALLEAVYAVELEKVTTNAADLLSRLDPESALRAWMGRYADFIAAKRGILPALSAGAAPGRRSTTRARVTAAIDTIVVAGVQSGAFRADVIAVDITALTQGAFIATSRDDGPERIARLLNLIVDALLVNPGRTRAS</sequence>
<dbReference type="InterPro" id="IPR009057">
    <property type="entry name" value="Homeodomain-like_sf"/>
</dbReference>
<organism evidence="7 8">
    <name type="scientific">Subtercola lobariae</name>
    <dbReference type="NCBI Taxonomy" id="1588641"/>
    <lineage>
        <taxon>Bacteria</taxon>
        <taxon>Bacillati</taxon>
        <taxon>Actinomycetota</taxon>
        <taxon>Actinomycetes</taxon>
        <taxon>Micrococcales</taxon>
        <taxon>Microbacteriaceae</taxon>
        <taxon>Subtercola</taxon>
    </lineage>
</organism>
<dbReference type="GO" id="GO:0000976">
    <property type="term" value="F:transcription cis-regulatory region binding"/>
    <property type="evidence" value="ECO:0007669"/>
    <property type="project" value="TreeGrafter"/>
</dbReference>
<dbReference type="PROSITE" id="PS50977">
    <property type="entry name" value="HTH_TETR_2"/>
    <property type="match status" value="1"/>
</dbReference>
<evidence type="ECO:0000313" key="7">
    <source>
        <dbReference type="EMBL" id="GGF16520.1"/>
    </source>
</evidence>
<accession>A0A917EWT2</accession>